<reference evidence="1 2" key="2">
    <citation type="submission" date="2017-09" db="EMBL/GenBank/DDBJ databases">
        <title>Extensive intraspecific genome diversity in a model arbuscular mycorrhizal fungus.</title>
        <authorList>
            <person name="Chen E.C."/>
            <person name="Morin E."/>
            <person name="Beaudet D."/>
            <person name="Noel J."/>
            <person name="Ndikumana S."/>
            <person name="Charron P."/>
            <person name="St-Onge C."/>
            <person name="Giorgi J."/>
            <person name="Grigoriev I.V."/>
            <person name="Roux C."/>
            <person name="Martin F.M."/>
            <person name="Corradi N."/>
        </authorList>
    </citation>
    <scope>NUCLEOTIDE SEQUENCE [LARGE SCALE GENOMIC DNA]</scope>
    <source>
        <strain evidence="1 2">A5</strain>
    </source>
</reference>
<comment type="caution">
    <text evidence="1">The sequence shown here is derived from an EMBL/GenBank/DDBJ whole genome shotgun (WGS) entry which is preliminary data.</text>
</comment>
<dbReference type="EMBL" id="LLXJ01002152">
    <property type="protein sequence ID" value="PKB99525.1"/>
    <property type="molecule type" value="Genomic_DNA"/>
</dbReference>
<name>A0A2N0NY76_9GLOM</name>
<dbReference type="VEuPathDB" id="FungiDB:RhiirFUN_026785"/>
<protein>
    <submittedName>
        <fullName evidence="1">Uncharacterized protein</fullName>
    </submittedName>
</protein>
<proteinExistence type="predicted"/>
<evidence type="ECO:0000313" key="2">
    <source>
        <dbReference type="Proteomes" id="UP000232722"/>
    </source>
</evidence>
<accession>A0A2N0NY76</accession>
<dbReference type="VEuPathDB" id="FungiDB:RhiirA1_537875"/>
<dbReference type="Proteomes" id="UP000232722">
    <property type="component" value="Unassembled WGS sequence"/>
</dbReference>
<sequence>MAMKLMKDILDVDSVYLLPPDVQSNHLRSLASGGEIELSPETLKASTITSYFTYLMQAHSQASCGRKEAQTELVKTIQDCGAYLMSIINCVLDFAKLESEVQDYVEDQINQKKKKKKLGEKDNADDMIDVEPRDACWWVMAKDGALKQSLINGSYKNKTLLLKRKKNLVKLIYNLII</sequence>
<dbReference type="VEuPathDB" id="FungiDB:FUN_001192"/>
<evidence type="ECO:0000313" key="1">
    <source>
        <dbReference type="EMBL" id="PKB99525.1"/>
    </source>
</evidence>
<dbReference type="VEuPathDB" id="FungiDB:RhiirA1_450610"/>
<gene>
    <name evidence="1" type="ORF">RhiirA5_429554</name>
</gene>
<reference evidence="1 2" key="1">
    <citation type="submission" date="2016-04" db="EMBL/GenBank/DDBJ databases">
        <title>Genome analyses suggest a sexual origin of heterokaryosis in a supposedly ancient asexual fungus.</title>
        <authorList>
            <person name="Ropars J."/>
            <person name="Sedzielewska K."/>
            <person name="Noel J."/>
            <person name="Charron P."/>
            <person name="Farinelli L."/>
            <person name="Marton T."/>
            <person name="Kruger M."/>
            <person name="Pelin A."/>
            <person name="Brachmann A."/>
            <person name="Corradi N."/>
        </authorList>
    </citation>
    <scope>NUCLEOTIDE SEQUENCE [LARGE SCALE GENOMIC DNA]</scope>
    <source>
        <strain evidence="1 2">A5</strain>
    </source>
</reference>
<organism evidence="1 2">
    <name type="scientific">Rhizophagus irregularis</name>
    <dbReference type="NCBI Taxonomy" id="588596"/>
    <lineage>
        <taxon>Eukaryota</taxon>
        <taxon>Fungi</taxon>
        <taxon>Fungi incertae sedis</taxon>
        <taxon>Mucoromycota</taxon>
        <taxon>Glomeromycotina</taxon>
        <taxon>Glomeromycetes</taxon>
        <taxon>Glomerales</taxon>
        <taxon>Glomeraceae</taxon>
        <taxon>Rhizophagus</taxon>
    </lineage>
</organism>
<dbReference type="AlphaFoldDB" id="A0A2N0NY76"/>